<dbReference type="OrthoDB" id="2416600at2759"/>
<dbReference type="AlphaFoldDB" id="A0A9N8VPY1"/>
<dbReference type="Proteomes" id="UP000789706">
    <property type="component" value="Unassembled WGS sequence"/>
</dbReference>
<sequence length="103" mass="11842">MTNSLNRFTNKTQEFIIKLIEDVKENYNEPEEDQLFDPLLFIIEWVDASLQQCQISKTNIINQIIRVPGCQSLTITDPVVGTQFQTQSESIFQIVNTHIANKA</sequence>
<gene>
    <name evidence="1" type="ORF">DEBURN_LOCUS2410</name>
</gene>
<evidence type="ECO:0000313" key="2">
    <source>
        <dbReference type="Proteomes" id="UP000789706"/>
    </source>
</evidence>
<accession>A0A9N8VPY1</accession>
<dbReference type="EMBL" id="CAJVPK010000131">
    <property type="protein sequence ID" value="CAG8455815.1"/>
    <property type="molecule type" value="Genomic_DNA"/>
</dbReference>
<reference evidence="1" key="1">
    <citation type="submission" date="2021-06" db="EMBL/GenBank/DDBJ databases">
        <authorList>
            <person name="Kallberg Y."/>
            <person name="Tangrot J."/>
            <person name="Rosling A."/>
        </authorList>
    </citation>
    <scope>NUCLEOTIDE SEQUENCE</scope>
    <source>
        <strain evidence="1">AZ414A</strain>
    </source>
</reference>
<evidence type="ECO:0000313" key="1">
    <source>
        <dbReference type="EMBL" id="CAG8455815.1"/>
    </source>
</evidence>
<proteinExistence type="predicted"/>
<protein>
    <submittedName>
        <fullName evidence="1">11090_t:CDS:1</fullName>
    </submittedName>
</protein>
<comment type="caution">
    <text evidence="1">The sequence shown here is derived from an EMBL/GenBank/DDBJ whole genome shotgun (WGS) entry which is preliminary data.</text>
</comment>
<keyword evidence="2" id="KW-1185">Reference proteome</keyword>
<organism evidence="1 2">
    <name type="scientific">Diversispora eburnea</name>
    <dbReference type="NCBI Taxonomy" id="1213867"/>
    <lineage>
        <taxon>Eukaryota</taxon>
        <taxon>Fungi</taxon>
        <taxon>Fungi incertae sedis</taxon>
        <taxon>Mucoromycota</taxon>
        <taxon>Glomeromycotina</taxon>
        <taxon>Glomeromycetes</taxon>
        <taxon>Diversisporales</taxon>
        <taxon>Diversisporaceae</taxon>
        <taxon>Diversispora</taxon>
    </lineage>
</organism>
<name>A0A9N8VPY1_9GLOM</name>